<organism evidence="1 2">
    <name type="scientific">Hymenolepis diminuta</name>
    <name type="common">Rat tapeworm</name>
    <dbReference type="NCBI Taxonomy" id="6216"/>
    <lineage>
        <taxon>Eukaryota</taxon>
        <taxon>Metazoa</taxon>
        <taxon>Spiralia</taxon>
        <taxon>Lophotrochozoa</taxon>
        <taxon>Platyhelminthes</taxon>
        <taxon>Cestoda</taxon>
        <taxon>Eucestoda</taxon>
        <taxon>Cyclophyllidea</taxon>
        <taxon>Hymenolepididae</taxon>
        <taxon>Hymenolepis</taxon>
    </lineage>
</organism>
<protein>
    <submittedName>
        <fullName evidence="1">Uncharacterized protein</fullName>
    </submittedName>
</protein>
<gene>
    <name evidence="1" type="ORF">WMSIL1_LOCUS12749</name>
</gene>
<keyword evidence="2" id="KW-1185">Reference proteome</keyword>
<evidence type="ECO:0000313" key="1">
    <source>
        <dbReference type="EMBL" id="VUZ54776.1"/>
    </source>
</evidence>
<sequence>MVVTRWQMTGFFDAVQEFDDATIRTVITPYLVEPEACHSWSEADSLYEILLAVTKKNQELDVKRSRRELESGAGP</sequence>
<evidence type="ECO:0000313" key="2">
    <source>
        <dbReference type="Proteomes" id="UP000321570"/>
    </source>
</evidence>
<name>A0A564Z5R3_HYMDI</name>
<proteinExistence type="predicted"/>
<reference evidence="1 2" key="1">
    <citation type="submission" date="2019-07" db="EMBL/GenBank/DDBJ databases">
        <authorList>
            <person name="Jastrzebski P J."/>
            <person name="Paukszto L."/>
            <person name="Jastrzebski P J."/>
        </authorList>
    </citation>
    <scope>NUCLEOTIDE SEQUENCE [LARGE SCALE GENOMIC DNA]</scope>
    <source>
        <strain evidence="1 2">WMS-il1</strain>
    </source>
</reference>
<accession>A0A564Z5R3</accession>
<dbReference type="EMBL" id="CABIJS010000666">
    <property type="protein sequence ID" value="VUZ54776.1"/>
    <property type="molecule type" value="Genomic_DNA"/>
</dbReference>
<dbReference type="Proteomes" id="UP000321570">
    <property type="component" value="Unassembled WGS sequence"/>
</dbReference>
<dbReference type="AlphaFoldDB" id="A0A564Z5R3"/>